<dbReference type="EMBL" id="UHFA01000002">
    <property type="protein sequence ID" value="SUN35627.1"/>
    <property type="molecule type" value="Genomic_DNA"/>
</dbReference>
<sequence>MKFDPEIARDILLDIEELHQVNTPFMFPSSDKFNRANKYDLTVIVYHCDKLEEAGFLNWEPIYGNNQFQMGLVNGLTYQGHQFLNSVRSPKVWRETKSRAEKVGIFTLDFISQTAANVIAEISKGRI</sequence>
<evidence type="ECO:0000313" key="2">
    <source>
        <dbReference type="Proteomes" id="UP000254082"/>
    </source>
</evidence>
<evidence type="ECO:0008006" key="3">
    <source>
        <dbReference type="Google" id="ProtNLM"/>
    </source>
</evidence>
<dbReference type="OrthoDB" id="6960201at2"/>
<organism evidence="1 2">
    <name type="scientific">Streptococcus downei MFe28</name>
    <dbReference type="NCBI Taxonomy" id="764290"/>
    <lineage>
        <taxon>Bacteria</taxon>
        <taxon>Bacillati</taxon>
        <taxon>Bacillota</taxon>
        <taxon>Bacilli</taxon>
        <taxon>Lactobacillales</taxon>
        <taxon>Streptococcaceae</taxon>
        <taxon>Streptococcus</taxon>
    </lineage>
</organism>
<dbReference type="AlphaFoldDB" id="A0A380JDZ1"/>
<protein>
    <recommendedName>
        <fullName evidence="3">Phage protein</fullName>
    </recommendedName>
</protein>
<dbReference type="RefSeq" id="WP_019788005.1">
    <property type="nucleotide sequence ID" value="NZ_UHFA01000002.1"/>
</dbReference>
<name>A0A380JDZ1_STRDO</name>
<dbReference type="InterPro" id="IPR019650">
    <property type="entry name" value="DUF2513"/>
</dbReference>
<dbReference type="Pfam" id="PF10711">
    <property type="entry name" value="DUF2513"/>
    <property type="match status" value="1"/>
</dbReference>
<keyword evidence="2" id="KW-1185">Reference proteome</keyword>
<proteinExistence type="predicted"/>
<accession>A0A380JDZ1</accession>
<evidence type="ECO:0000313" key="1">
    <source>
        <dbReference type="EMBL" id="SUN35627.1"/>
    </source>
</evidence>
<gene>
    <name evidence="1" type="ORF">NCTC11391_00661</name>
</gene>
<dbReference type="Proteomes" id="UP000254082">
    <property type="component" value="Unassembled WGS sequence"/>
</dbReference>
<reference evidence="1 2" key="1">
    <citation type="submission" date="2018-06" db="EMBL/GenBank/DDBJ databases">
        <authorList>
            <consortium name="Pathogen Informatics"/>
            <person name="Doyle S."/>
        </authorList>
    </citation>
    <scope>NUCLEOTIDE SEQUENCE [LARGE SCALE GENOMIC DNA]</scope>
    <source>
        <strain evidence="2">NCTC 11391</strain>
    </source>
</reference>